<dbReference type="Pfam" id="PF09557">
    <property type="entry name" value="DUF2382"/>
    <property type="match status" value="1"/>
</dbReference>
<evidence type="ECO:0000259" key="1">
    <source>
        <dbReference type="Pfam" id="PF09557"/>
    </source>
</evidence>
<dbReference type="RefSeq" id="WP_164533115.1">
    <property type="nucleotide sequence ID" value="NZ_JAALFG010000001.1"/>
</dbReference>
<gene>
    <name evidence="2" type="ORF">G5575_03555</name>
</gene>
<organism evidence="2 3">
    <name type="scientific">Devosia aurantiaca</name>
    <dbReference type="NCBI Taxonomy" id="2714858"/>
    <lineage>
        <taxon>Bacteria</taxon>
        <taxon>Pseudomonadati</taxon>
        <taxon>Pseudomonadota</taxon>
        <taxon>Alphaproteobacteria</taxon>
        <taxon>Hyphomicrobiales</taxon>
        <taxon>Devosiaceae</taxon>
        <taxon>Devosia</taxon>
    </lineage>
</organism>
<feature type="domain" description="DUF2382" evidence="1">
    <location>
        <begin position="8"/>
        <end position="118"/>
    </location>
</feature>
<evidence type="ECO:0000313" key="3">
    <source>
        <dbReference type="Proteomes" id="UP000474802"/>
    </source>
</evidence>
<proteinExistence type="predicted"/>
<protein>
    <submittedName>
        <fullName evidence="2">DUF2382 domain-containing protein</fullName>
    </submittedName>
</protein>
<dbReference type="EMBL" id="JAALFG010000001">
    <property type="protein sequence ID" value="NGP16885.1"/>
    <property type="molecule type" value="Genomic_DNA"/>
</dbReference>
<accession>A0A6M1SNR6</accession>
<evidence type="ECO:0000313" key="2">
    <source>
        <dbReference type="EMBL" id="NGP16885.1"/>
    </source>
</evidence>
<dbReference type="InterPro" id="IPR019060">
    <property type="entry name" value="DUF2382"/>
</dbReference>
<reference evidence="2 3" key="1">
    <citation type="submission" date="2020-02" db="EMBL/GenBank/DDBJ databases">
        <authorList>
            <person name="Khan S.A."/>
            <person name="Jeon C.O."/>
            <person name="Chun B.H."/>
        </authorList>
    </citation>
    <scope>NUCLEOTIDE SEQUENCE [LARGE SCALE GENOMIC DNA]</scope>
    <source>
        <strain evidence="2 3">H239</strain>
    </source>
</reference>
<keyword evidence="3" id="KW-1185">Reference proteome</keyword>
<dbReference type="Proteomes" id="UP000474802">
    <property type="component" value="Unassembled WGS sequence"/>
</dbReference>
<reference evidence="2 3" key="2">
    <citation type="submission" date="2020-03" db="EMBL/GenBank/DDBJ databases">
        <title>Devosia chinhatensis sp. nov., isolated from a hexachlorocyclohexane (HCH) dump site in India.</title>
        <authorList>
            <person name="Kumar M."/>
            <person name="Lal R."/>
        </authorList>
    </citation>
    <scope>NUCLEOTIDE SEQUENCE [LARGE SCALE GENOMIC DNA]</scope>
    <source>
        <strain evidence="2 3">H239</strain>
    </source>
</reference>
<dbReference type="AlphaFoldDB" id="A0A6M1SNR6"/>
<comment type="caution">
    <text evidence="2">The sequence shown here is derived from an EMBL/GenBank/DDBJ whole genome shotgun (WGS) entry which is preliminary data.</text>
</comment>
<name>A0A6M1SNR6_9HYPH</name>
<sequence>MQDREDVLQLVTETATIEKRDLLTSRVRVTTQTETAEQLVSAALERQDVEVVRVRLDREIDAAPPVRTEDGVTIVPVVEEILVVEKRLVLREEIHIRQTKTTQTVELPVELRKQHAKIEREDVKSNPIEEDI</sequence>